<comment type="cofactor">
    <cofactor evidence="1">
        <name>Mg(2+)</name>
        <dbReference type="ChEBI" id="CHEBI:18420"/>
    </cofactor>
</comment>
<dbReference type="InterPro" id="IPR008949">
    <property type="entry name" value="Isoprenoid_synthase_dom_sf"/>
</dbReference>
<dbReference type="GO" id="GO:0000287">
    <property type="term" value="F:magnesium ion binding"/>
    <property type="evidence" value="ECO:0007669"/>
    <property type="project" value="InterPro"/>
</dbReference>
<dbReference type="GO" id="GO:0010333">
    <property type="term" value="F:terpene synthase activity"/>
    <property type="evidence" value="ECO:0007669"/>
    <property type="project" value="InterPro"/>
</dbReference>
<feature type="domain" description="Terpene synthase metal-binding" evidence="6">
    <location>
        <begin position="370"/>
        <end position="568"/>
    </location>
</feature>
<dbReference type="PANTHER" id="PTHR31739:SF3">
    <property type="entry name" value="ENT-KAUR-16-ENE SYNTHASE, CHLOROPLASTIC"/>
    <property type="match status" value="1"/>
</dbReference>
<dbReference type="Gene3D" id="1.50.10.130">
    <property type="entry name" value="Terpene synthase, N-terminal domain"/>
    <property type="match status" value="2"/>
</dbReference>
<dbReference type="SFLD" id="SFLDG01014">
    <property type="entry name" value="Terpene_Cyclase_Like_1_N-term"/>
    <property type="match status" value="1"/>
</dbReference>
<dbReference type="InterPro" id="IPR005630">
    <property type="entry name" value="Terpene_synthase_metal-bd"/>
</dbReference>
<dbReference type="SUPFAM" id="SSF48239">
    <property type="entry name" value="Terpenoid cyclases/Protein prenyltransferases"/>
    <property type="match status" value="1"/>
</dbReference>
<proteinExistence type="predicted"/>
<sequence>MCFLQTATTERMFVRENASLQNTSQVESSVDKDILSSTLACVLALKRWNIGTKHIQRGLRFIGKYFSVVMDEQIVAPIGFNVIFPGMLSLAIGMGLEFPVRQTHVHGILHLREMELKRLARDKSYGKEAYMAYICEGLGNILDRDKVMKFQRKNGSLFNSPSATSAALIHNYDDKALEYLNSLVSKFGSSVPTVYPINIYCQLSMVDSLEKIGISQHFLNEIKGILDVTYSLWLHRDEEIMLDVETCAMAFRLLRMNGYGVSSDELSHVYEASTFHNSLQGYLSDTESIMELYKASKVEYALKFPFYATMEHLDHKRNIEHFDTRGSRMLKTEYMKCRVNQDFLALAVEDFTLSQSIYQDELLHLRRWAKDHKLDKLQFVRQKLTYCYLAAAATLFPPELSDARISWAKNSVLATAADDFFDIVGSKEELENLVALVEKWDEHSKDEFYSEQVKILFCAIYTTVNQLGALASAVQNRDVKKHMIELWVQLLRSMMTEAEWRMRRYVPTIEEYVENAVVSFALGPIVLITMYFVGQKLFGCVVKDEEYNTLFRLMSKCGRLLNDIQGFEVFGPFYS</sequence>
<dbReference type="Gene3D" id="1.10.600.10">
    <property type="entry name" value="Farnesyl Diphosphate Synthase"/>
    <property type="match status" value="1"/>
</dbReference>
<keyword evidence="2" id="KW-0479">Metal-binding</keyword>
<dbReference type="InterPro" id="IPR008930">
    <property type="entry name" value="Terpenoid_cyclase/PrenylTrfase"/>
</dbReference>
<keyword evidence="4" id="KW-0456">Lyase</keyword>
<dbReference type="GO" id="GO:0016102">
    <property type="term" value="P:diterpenoid biosynthetic process"/>
    <property type="evidence" value="ECO:0007669"/>
    <property type="project" value="TreeGrafter"/>
</dbReference>
<accession>M8BJR4</accession>
<evidence type="ECO:0000313" key="7">
    <source>
        <dbReference type="EnsemblPlants" id="EMT22209"/>
    </source>
</evidence>
<evidence type="ECO:0000256" key="4">
    <source>
        <dbReference type="ARBA" id="ARBA00023239"/>
    </source>
</evidence>
<dbReference type="InterPro" id="IPR001906">
    <property type="entry name" value="Terpene_synth_N"/>
</dbReference>
<organism evidence="7">
    <name type="scientific">Aegilops tauschii</name>
    <name type="common">Tausch's goatgrass</name>
    <name type="synonym">Aegilops squarrosa</name>
    <dbReference type="NCBI Taxonomy" id="37682"/>
    <lineage>
        <taxon>Eukaryota</taxon>
        <taxon>Viridiplantae</taxon>
        <taxon>Streptophyta</taxon>
        <taxon>Embryophyta</taxon>
        <taxon>Tracheophyta</taxon>
        <taxon>Spermatophyta</taxon>
        <taxon>Magnoliopsida</taxon>
        <taxon>Liliopsida</taxon>
        <taxon>Poales</taxon>
        <taxon>Poaceae</taxon>
        <taxon>BOP clade</taxon>
        <taxon>Pooideae</taxon>
        <taxon>Triticodae</taxon>
        <taxon>Triticeae</taxon>
        <taxon>Triticinae</taxon>
        <taxon>Aegilops</taxon>
    </lineage>
</organism>
<dbReference type="InterPro" id="IPR036965">
    <property type="entry name" value="Terpene_synth_N_sf"/>
</dbReference>
<dbReference type="Pfam" id="PF03936">
    <property type="entry name" value="Terpene_synth_C"/>
    <property type="match status" value="1"/>
</dbReference>
<evidence type="ECO:0000259" key="5">
    <source>
        <dbReference type="Pfam" id="PF01397"/>
    </source>
</evidence>
<dbReference type="Pfam" id="PF01397">
    <property type="entry name" value="Terpene_synth"/>
    <property type="match status" value="1"/>
</dbReference>
<evidence type="ECO:0000259" key="6">
    <source>
        <dbReference type="Pfam" id="PF03936"/>
    </source>
</evidence>
<dbReference type="Gene3D" id="1.50.10.160">
    <property type="match status" value="1"/>
</dbReference>
<protein>
    <submittedName>
        <fullName evidence="7">Ent-kaur-16-ene synthase, chloroplastic</fullName>
    </submittedName>
</protein>
<evidence type="ECO:0000256" key="3">
    <source>
        <dbReference type="ARBA" id="ARBA00022842"/>
    </source>
</evidence>
<dbReference type="PANTHER" id="PTHR31739">
    <property type="entry name" value="ENT-COPALYL DIPHOSPHATE SYNTHASE, CHLOROPLASTIC"/>
    <property type="match status" value="1"/>
</dbReference>
<dbReference type="FunFam" id="1.10.600.10:FF:000005">
    <property type="entry name" value="Ent-kaur-16-ene synthase, chloroplastic"/>
    <property type="match status" value="1"/>
</dbReference>
<reference evidence="7" key="1">
    <citation type="submission" date="2015-06" db="UniProtKB">
        <authorList>
            <consortium name="EnsemblPlants"/>
        </authorList>
    </citation>
    <scope>IDENTIFICATION</scope>
</reference>
<evidence type="ECO:0000256" key="2">
    <source>
        <dbReference type="ARBA" id="ARBA00022723"/>
    </source>
</evidence>
<dbReference type="InterPro" id="IPR050148">
    <property type="entry name" value="Terpene_synthase-like"/>
</dbReference>
<dbReference type="AlphaFoldDB" id="M8BJR4"/>
<name>M8BJR4_AEGTA</name>
<feature type="domain" description="Terpene synthase N-terminal" evidence="5">
    <location>
        <begin position="145"/>
        <end position="299"/>
    </location>
</feature>
<evidence type="ECO:0000256" key="1">
    <source>
        <dbReference type="ARBA" id="ARBA00001946"/>
    </source>
</evidence>
<dbReference type="SUPFAM" id="SSF48576">
    <property type="entry name" value="Terpenoid synthases"/>
    <property type="match status" value="1"/>
</dbReference>
<dbReference type="EnsemblPlants" id="EMT22209">
    <property type="protein sequence ID" value="EMT22209"/>
    <property type="gene ID" value="F775_13529"/>
</dbReference>
<keyword evidence="3" id="KW-0460">Magnesium</keyword>